<dbReference type="EMBL" id="DVLC01000072">
    <property type="protein sequence ID" value="HIT46958.1"/>
    <property type="molecule type" value="Genomic_DNA"/>
</dbReference>
<reference evidence="1" key="1">
    <citation type="submission" date="2020-10" db="EMBL/GenBank/DDBJ databases">
        <authorList>
            <person name="Gilroy R."/>
        </authorList>
    </citation>
    <scope>NUCLEOTIDE SEQUENCE</scope>
    <source>
        <strain evidence="1">ChiHecec2B26-709</strain>
    </source>
</reference>
<dbReference type="AlphaFoldDB" id="A0A9D1KHI7"/>
<proteinExistence type="predicted"/>
<name>A0A9D1KHI7_9BACT</name>
<organism evidence="1 2">
    <name type="scientific">Candidatus Cryptobacteroides merdipullorum</name>
    <dbReference type="NCBI Taxonomy" id="2840771"/>
    <lineage>
        <taxon>Bacteria</taxon>
        <taxon>Pseudomonadati</taxon>
        <taxon>Bacteroidota</taxon>
        <taxon>Bacteroidia</taxon>
        <taxon>Bacteroidales</taxon>
        <taxon>Candidatus Cryptobacteroides</taxon>
    </lineage>
</organism>
<evidence type="ECO:0000313" key="2">
    <source>
        <dbReference type="Proteomes" id="UP000886881"/>
    </source>
</evidence>
<evidence type="ECO:0000313" key="1">
    <source>
        <dbReference type="EMBL" id="HIT46958.1"/>
    </source>
</evidence>
<gene>
    <name evidence="1" type="ORF">IAC35_03760</name>
</gene>
<comment type="caution">
    <text evidence="1">The sequence shown here is derived from an EMBL/GenBank/DDBJ whole genome shotgun (WGS) entry which is preliminary data.</text>
</comment>
<reference evidence="1" key="2">
    <citation type="journal article" date="2021" name="PeerJ">
        <title>Extensive microbial diversity within the chicken gut microbiome revealed by metagenomics and culture.</title>
        <authorList>
            <person name="Gilroy R."/>
            <person name="Ravi A."/>
            <person name="Getino M."/>
            <person name="Pursley I."/>
            <person name="Horton D.L."/>
            <person name="Alikhan N.F."/>
            <person name="Baker D."/>
            <person name="Gharbi K."/>
            <person name="Hall N."/>
            <person name="Watson M."/>
            <person name="Adriaenssens E.M."/>
            <person name="Foster-Nyarko E."/>
            <person name="Jarju S."/>
            <person name="Secka A."/>
            <person name="Antonio M."/>
            <person name="Oren A."/>
            <person name="Chaudhuri R.R."/>
            <person name="La Ragione R."/>
            <person name="Hildebrand F."/>
            <person name="Pallen M.J."/>
        </authorList>
    </citation>
    <scope>NUCLEOTIDE SEQUENCE</scope>
    <source>
        <strain evidence="1">ChiHecec2B26-709</strain>
    </source>
</reference>
<accession>A0A9D1KHI7</accession>
<dbReference type="Proteomes" id="UP000886881">
    <property type="component" value="Unassembled WGS sequence"/>
</dbReference>
<sequence length="255" mass="28412">MGLFDFMKQKPPYEITGATYSCGNSLEPPSAYDDNIMIVAGARYLYVRVFVKVRRNCGVIWGVRFMGPLWKGVLPEDDAPAGYVMRFMKRLTAGDEYVDLPPMKIDFAEPGQLALLICDEDGATIGSRIIDVCLVGIQSVDFHGGPRGSRPDSFGMYVPKDAERLVPRMSLFVNKDIEFRFKVCIGFPKDKAAKDVDEYDIQYEYTASLRSSPGKVVHLLLPASDVHFNRKGPGVLHIFDMNGSCLAAGLFYVNE</sequence>
<protein>
    <submittedName>
        <fullName evidence="1">Uncharacterized protein</fullName>
    </submittedName>
</protein>